<keyword evidence="3 8" id="KW-0812">Transmembrane</keyword>
<evidence type="ECO:0000256" key="7">
    <source>
        <dbReference type="ARBA" id="ARBA00023180"/>
    </source>
</evidence>
<evidence type="ECO:0000256" key="2">
    <source>
        <dbReference type="ARBA" id="ARBA00022475"/>
    </source>
</evidence>
<dbReference type="InterPro" id="IPR052192">
    <property type="entry name" value="Insect_Ionotropic_Sensory_Rcpt"/>
</dbReference>
<evidence type="ECO:0000256" key="5">
    <source>
        <dbReference type="ARBA" id="ARBA00023136"/>
    </source>
</evidence>
<proteinExistence type="predicted"/>
<evidence type="ECO:0000313" key="9">
    <source>
        <dbReference type="EMBL" id="KAG5668282.1"/>
    </source>
</evidence>
<comment type="caution">
    <text evidence="9">The sequence shown here is derived from an EMBL/GenBank/DDBJ whole genome shotgun (WGS) entry which is preliminary data.</text>
</comment>
<feature type="transmembrane region" description="Helical" evidence="8">
    <location>
        <begin position="619"/>
        <end position="642"/>
    </location>
</feature>
<dbReference type="AlphaFoldDB" id="A0A9J6BEZ2"/>
<evidence type="ECO:0000256" key="4">
    <source>
        <dbReference type="ARBA" id="ARBA00022989"/>
    </source>
</evidence>
<keyword evidence="5 8" id="KW-0472">Membrane</keyword>
<sequence>MILTILIVVGNSFTLNTKFLEKIKNDQAQSAGRALIDIIRKFYIANDIKFEFIIYGKTTNHINDVINQITKELNMEIVINIRQIIDFVEWGHEMDQSAIFFVKSKSGLYSLRLLGSQHFSESLKHNTIKPLKFFVYAEYIKKLHRLKVELNEHPLFEVKKVNGIRAFTFYVIREKNEIILISQVFYSQTLCHKFSLEVLNRFDTETQKWNTTLKNYNHYENFHGCLLSFLIIAHDFSWYIDNIYKKNFNITKFLIKLYEGNFEAHGLTHEILKLASVKYNFTLHYIALLENIKFRHSNFVSFFPQKRYSVHQEDIAVTFKNDLIYDGNDTYGLYSEPCGTYENYFLVSLNDKLTNYEKLLKPFDDTTWILLAITFSLTFITIFASQFLQKWQKTLLYGEGINNPAYNALGIIFGISQLRLPLESGNRMMLALFIGFCLIFRTCYQSMLFEFMTSDMRKPLPASIEDLIKYNYAIVYIKQEEAYYKKVLEDIINGRNLKPINESLNYDYFYSLYNESLQDTLKQKYAFLVNHMKHAYMNQTFQNSLNIMENERISKTYGYTVSNDKRFMNSFNDVIHWLIPAGIPQQLADYALWFLQRPCDVVISDPRRILTLTDLEFGFVIWLASLSLPITCFLIEISIAIYRKVKRLIEELEVFVITRIVEITLEIFMSNYHGRW</sequence>
<keyword evidence="4 8" id="KW-1133">Transmembrane helix</keyword>
<feature type="transmembrane region" description="Helical" evidence="8">
    <location>
        <begin position="428"/>
        <end position="447"/>
    </location>
</feature>
<dbReference type="OrthoDB" id="6614738at2759"/>
<name>A0A9J6BEZ2_POLVA</name>
<keyword evidence="2" id="KW-1003">Cell membrane</keyword>
<dbReference type="PANTHER" id="PTHR42643:SF30">
    <property type="entry name" value="IONOTROPIC RECEPTOR 40A-RELATED"/>
    <property type="match status" value="1"/>
</dbReference>
<reference evidence="9" key="1">
    <citation type="submission" date="2021-03" db="EMBL/GenBank/DDBJ databases">
        <title>Chromosome level genome of the anhydrobiotic midge Polypedilum vanderplanki.</title>
        <authorList>
            <person name="Yoshida Y."/>
            <person name="Kikawada T."/>
            <person name="Gusev O."/>
        </authorList>
    </citation>
    <scope>NUCLEOTIDE SEQUENCE</scope>
    <source>
        <strain evidence="9">NIAS01</strain>
        <tissue evidence="9">Whole body or cell culture</tissue>
    </source>
</reference>
<keyword evidence="10" id="KW-1185">Reference proteome</keyword>
<evidence type="ECO:0000256" key="8">
    <source>
        <dbReference type="SAM" id="Phobius"/>
    </source>
</evidence>
<keyword evidence="7" id="KW-0325">Glycoprotein</keyword>
<evidence type="ECO:0000256" key="1">
    <source>
        <dbReference type="ARBA" id="ARBA00004651"/>
    </source>
</evidence>
<feature type="transmembrane region" description="Helical" evidence="8">
    <location>
        <begin position="368"/>
        <end position="388"/>
    </location>
</feature>
<evidence type="ECO:0000256" key="3">
    <source>
        <dbReference type="ARBA" id="ARBA00022692"/>
    </source>
</evidence>
<evidence type="ECO:0000256" key="6">
    <source>
        <dbReference type="ARBA" id="ARBA00023170"/>
    </source>
</evidence>
<gene>
    <name evidence="9" type="ORF">PVAND_016229</name>
</gene>
<dbReference type="EMBL" id="JADBJN010000004">
    <property type="protein sequence ID" value="KAG5668282.1"/>
    <property type="molecule type" value="Genomic_DNA"/>
</dbReference>
<dbReference type="SUPFAM" id="SSF53850">
    <property type="entry name" value="Periplasmic binding protein-like II"/>
    <property type="match status" value="1"/>
</dbReference>
<evidence type="ECO:0008006" key="11">
    <source>
        <dbReference type="Google" id="ProtNLM"/>
    </source>
</evidence>
<keyword evidence="6" id="KW-0675">Receptor</keyword>
<dbReference type="Gene3D" id="1.10.287.70">
    <property type="match status" value="1"/>
</dbReference>
<dbReference type="Proteomes" id="UP001107558">
    <property type="component" value="Chromosome 4"/>
</dbReference>
<accession>A0A9J6BEZ2</accession>
<dbReference type="GO" id="GO:0005886">
    <property type="term" value="C:plasma membrane"/>
    <property type="evidence" value="ECO:0007669"/>
    <property type="project" value="UniProtKB-SubCell"/>
</dbReference>
<protein>
    <recommendedName>
        <fullName evidence="11">Ionotropic receptor</fullName>
    </recommendedName>
</protein>
<dbReference type="PANTHER" id="PTHR42643">
    <property type="entry name" value="IONOTROPIC RECEPTOR 20A-RELATED"/>
    <property type="match status" value="1"/>
</dbReference>
<evidence type="ECO:0000313" key="10">
    <source>
        <dbReference type="Proteomes" id="UP001107558"/>
    </source>
</evidence>
<organism evidence="9 10">
    <name type="scientific">Polypedilum vanderplanki</name>
    <name type="common">Sleeping chironomid midge</name>
    <dbReference type="NCBI Taxonomy" id="319348"/>
    <lineage>
        <taxon>Eukaryota</taxon>
        <taxon>Metazoa</taxon>
        <taxon>Ecdysozoa</taxon>
        <taxon>Arthropoda</taxon>
        <taxon>Hexapoda</taxon>
        <taxon>Insecta</taxon>
        <taxon>Pterygota</taxon>
        <taxon>Neoptera</taxon>
        <taxon>Endopterygota</taxon>
        <taxon>Diptera</taxon>
        <taxon>Nematocera</taxon>
        <taxon>Chironomoidea</taxon>
        <taxon>Chironomidae</taxon>
        <taxon>Chironominae</taxon>
        <taxon>Polypedilum</taxon>
        <taxon>Polypedilum</taxon>
    </lineage>
</organism>
<comment type="subcellular location">
    <subcellularLocation>
        <location evidence="1">Cell membrane</location>
        <topology evidence="1">Multi-pass membrane protein</topology>
    </subcellularLocation>
</comment>